<dbReference type="Proteomes" id="UP000480350">
    <property type="component" value="Unassembled WGS sequence"/>
</dbReference>
<dbReference type="CDD" id="cd04301">
    <property type="entry name" value="NAT_SF"/>
    <property type="match status" value="1"/>
</dbReference>
<dbReference type="Pfam" id="PF00583">
    <property type="entry name" value="Acetyltransf_1"/>
    <property type="match status" value="1"/>
</dbReference>
<dbReference type="AlphaFoldDB" id="A0A7C9MXL0"/>
<dbReference type="InterPro" id="IPR016181">
    <property type="entry name" value="Acyl_CoA_acyltransferase"/>
</dbReference>
<evidence type="ECO:0000259" key="3">
    <source>
        <dbReference type="PROSITE" id="PS51186"/>
    </source>
</evidence>
<keyword evidence="5" id="KW-1185">Reference proteome</keyword>
<evidence type="ECO:0000313" key="5">
    <source>
        <dbReference type="Proteomes" id="UP000480350"/>
    </source>
</evidence>
<name>A0A7C9MXL0_9RHOB</name>
<organism evidence="4 5">
    <name type="scientific">Kangsaoukella pontilimi</name>
    <dbReference type="NCBI Taxonomy" id="2691042"/>
    <lineage>
        <taxon>Bacteria</taxon>
        <taxon>Pseudomonadati</taxon>
        <taxon>Pseudomonadota</taxon>
        <taxon>Alphaproteobacteria</taxon>
        <taxon>Rhodobacterales</taxon>
        <taxon>Paracoccaceae</taxon>
        <taxon>Kangsaoukella</taxon>
    </lineage>
</organism>
<accession>A0A7C9MXL0</accession>
<dbReference type="EMBL" id="WUPT01000002">
    <property type="protein sequence ID" value="MXQ09140.1"/>
    <property type="molecule type" value="Genomic_DNA"/>
</dbReference>
<reference evidence="4 5" key="2">
    <citation type="submission" date="2020-03" db="EMBL/GenBank/DDBJ databases">
        <title>Kangsaoukella pontilimi gen. nov., sp. nov., a new member of the family Rhodobacteraceae isolated from a tidal mudflat.</title>
        <authorList>
            <person name="Kim I.S."/>
        </authorList>
    </citation>
    <scope>NUCLEOTIDE SEQUENCE [LARGE SCALE GENOMIC DNA]</scope>
    <source>
        <strain evidence="4 5">GH1-50</strain>
    </source>
</reference>
<dbReference type="InterPro" id="IPR050832">
    <property type="entry name" value="Bact_Acetyltransf"/>
</dbReference>
<dbReference type="Gene3D" id="3.40.630.30">
    <property type="match status" value="1"/>
</dbReference>
<proteinExistence type="predicted"/>
<dbReference type="PANTHER" id="PTHR43877">
    <property type="entry name" value="AMINOALKYLPHOSPHONATE N-ACETYLTRANSFERASE-RELATED-RELATED"/>
    <property type="match status" value="1"/>
</dbReference>
<dbReference type="InterPro" id="IPR000182">
    <property type="entry name" value="GNAT_dom"/>
</dbReference>
<dbReference type="GO" id="GO:0016747">
    <property type="term" value="F:acyltransferase activity, transferring groups other than amino-acyl groups"/>
    <property type="evidence" value="ECO:0007669"/>
    <property type="project" value="InterPro"/>
</dbReference>
<keyword evidence="2" id="KW-0012">Acyltransferase</keyword>
<evidence type="ECO:0000256" key="2">
    <source>
        <dbReference type="ARBA" id="ARBA00023315"/>
    </source>
</evidence>
<comment type="caution">
    <text evidence="4">The sequence shown here is derived from an EMBL/GenBank/DDBJ whole genome shotgun (WGS) entry which is preliminary data.</text>
</comment>
<sequence length="146" mass="15941">MSGIPITIRNLGPEDVAILDRVRPGTFDNPVDPARAYAFLATRVNEIVVALTAGEVVGFATGTVLMHPDKAPQFFVNEVGVHEDMRRQGIGTRLMERLLDLARDRGCEGIWLATEEGNAAARGLYKAMQARETGGIVVYDWDDTAL</sequence>
<evidence type="ECO:0000256" key="1">
    <source>
        <dbReference type="ARBA" id="ARBA00022679"/>
    </source>
</evidence>
<keyword evidence="1 4" id="KW-0808">Transferase</keyword>
<evidence type="ECO:0000313" key="4">
    <source>
        <dbReference type="EMBL" id="MXQ09140.1"/>
    </source>
</evidence>
<feature type="domain" description="N-acetyltransferase" evidence="3">
    <location>
        <begin position="6"/>
        <end position="146"/>
    </location>
</feature>
<reference evidence="4 5" key="1">
    <citation type="submission" date="2019-12" db="EMBL/GenBank/DDBJ databases">
        <authorList>
            <person name="Lee S.D."/>
        </authorList>
    </citation>
    <scope>NUCLEOTIDE SEQUENCE [LARGE SCALE GENOMIC DNA]</scope>
    <source>
        <strain evidence="4 5">GH1-50</strain>
    </source>
</reference>
<dbReference type="SUPFAM" id="SSF55729">
    <property type="entry name" value="Acyl-CoA N-acyltransferases (Nat)"/>
    <property type="match status" value="1"/>
</dbReference>
<protein>
    <submittedName>
        <fullName evidence="4">GNAT family N-acetyltransferase</fullName>
    </submittedName>
</protein>
<gene>
    <name evidence="4" type="ORF">GQ651_14935</name>
</gene>
<dbReference type="PROSITE" id="PS51186">
    <property type="entry name" value="GNAT"/>
    <property type="match status" value="1"/>
</dbReference>